<dbReference type="OrthoDB" id="9762792at2"/>
<sequence length="956" mass="110424">METFLSIVAKDLYKRHGADLSRVAVIFPNKRAGLFFNEHLAEEANRPIWSPAYLSISELFQQLSAQRSENPLKLGNSIKLVCELYKIFREETKSEETLDDFYFWGELLISDFDDADKNLVDADKLFSNLQDLKNIMDDFDFLNEDQEAAIRQFFQNFSIEKRTALKEKFISLWDVLGNIYHRYKEELANQQIAYEGMLYRSVIEQLDASQMKYDTYVFVGFNVLNKVETKFFQLLRDAGKALFYWDYDEFYTNEKNHEAGEFIRRNLKEFPSALSGVTFNKMIQPKKVRFVASSTENAQARFLPEWIRGNVTGKESESAVVLCNEALLLPVLHSIPDSVQHVNITMGFPLAQTPVHSFITALLELQTEGFRTDTGRYAYAAVQAVLKHPYTRQLSSKANELEKDLTEKNRFYPLPSELKQDDFLGMLFTPQLSNMDLCRYLSDALKEVATIYNKEKESDDVFNQLYRESLFKAYTLINRLGSMIDKGDLIVQTGTFKRLLNKVLSASNIPFHGEPAIGMQVMGVLETRNLDFKNLVMMSLNEGQLPKGSGDSSFIPYNLRKAFGMTTIEHKNAVYAYYFYRLMQRAENITLMYNTASDGLNRGEWSRFMLQFLIEWPHEIAREYLEAGQSPQTAKEIIIVKTPEVMKRLQNFYDVRCNKRAQFSPSALNTYMDCQLKFYYTYVAKLKPKPEVSSEIDSAMFGTIFHRSAELIYGDFKAHGNVVNKEQIEQLLHNDVKLQGYVDRAFKEEFFQVPLDEKPEYNGVQLVNSKVIASYIRQLLRNDKEYAPFTLVDMEKKVSEDITIPTAKGDILSRIGGTIDRMDSKDGTLRIVDYKTGGFPKAAADIAALFTPAENRPNYIFQTFLYAAIMTRQQKQKVAPSLLYIHQAASADYKPYIEIGLRNNKTFVEDFTPYEEEFRELLTQLLSDIFNSEQPFNQTKFVNKCEFCDFKALCKK</sequence>
<evidence type="ECO:0000259" key="1">
    <source>
        <dbReference type="Pfam" id="PF12705"/>
    </source>
</evidence>
<dbReference type="EMBL" id="FQTV01000013">
    <property type="protein sequence ID" value="SHF76440.1"/>
    <property type="molecule type" value="Genomic_DNA"/>
</dbReference>
<accession>A0A1M5EB96</accession>
<dbReference type="InterPro" id="IPR011335">
    <property type="entry name" value="Restrct_endonuc-II-like"/>
</dbReference>
<dbReference type="RefSeq" id="WP_073402842.1">
    <property type="nucleotide sequence ID" value="NZ_FQTV01000013.1"/>
</dbReference>
<dbReference type="AlphaFoldDB" id="A0A1M5EB96"/>
<dbReference type="Gene3D" id="3.90.320.10">
    <property type="match status" value="1"/>
</dbReference>
<dbReference type="Pfam" id="PF12705">
    <property type="entry name" value="PDDEXK_1"/>
    <property type="match status" value="1"/>
</dbReference>
<dbReference type="SUPFAM" id="SSF52540">
    <property type="entry name" value="P-loop containing nucleoside triphosphate hydrolases"/>
    <property type="match status" value="1"/>
</dbReference>
<organism evidence="2 3">
    <name type="scientific">Bacteroides luti</name>
    <dbReference type="NCBI Taxonomy" id="1297750"/>
    <lineage>
        <taxon>Bacteria</taxon>
        <taxon>Pseudomonadati</taxon>
        <taxon>Bacteroidota</taxon>
        <taxon>Bacteroidia</taxon>
        <taxon>Bacteroidales</taxon>
        <taxon>Bacteroidaceae</taxon>
        <taxon>Bacteroides</taxon>
    </lineage>
</organism>
<name>A0A1M5EB96_9BACE</name>
<gene>
    <name evidence="2" type="ORF">SAMN05444405_11371</name>
</gene>
<dbReference type="SUPFAM" id="SSF52980">
    <property type="entry name" value="Restriction endonuclease-like"/>
    <property type="match status" value="1"/>
</dbReference>
<reference evidence="2 3" key="1">
    <citation type="submission" date="2016-11" db="EMBL/GenBank/DDBJ databases">
        <authorList>
            <person name="Jaros S."/>
            <person name="Januszkiewicz K."/>
            <person name="Wedrychowicz H."/>
        </authorList>
    </citation>
    <scope>NUCLEOTIDE SEQUENCE [LARGE SCALE GENOMIC DNA]</scope>
    <source>
        <strain evidence="2 3">DSM 26991</strain>
    </source>
</reference>
<evidence type="ECO:0000313" key="2">
    <source>
        <dbReference type="EMBL" id="SHF76440.1"/>
    </source>
</evidence>
<keyword evidence="3" id="KW-1185">Reference proteome</keyword>
<dbReference type="InterPro" id="IPR038726">
    <property type="entry name" value="PDDEXK_AddAB-type"/>
</dbReference>
<feature type="domain" description="PD-(D/E)XK endonuclease-like" evidence="1">
    <location>
        <begin position="662"/>
        <end position="955"/>
    </location>
</feature>
<dbReference type="STRING" id="1297750.SAMN05444405_11371"/>
<protein>
    <submittedName>
        <fullName evidence="2">PD-(D/E)XK nuclease superfamily protein</fullName>
    </submittedName>
</protein>
<dbReference type="InterPro" id="IPR027417">
    <property type="entry name" value="P-loop_NTPase"/>
</dbReference>
<evidence type="ECO:0000313" key="3">
    <source>
        <dbReference type="Proteomes" id="UP000184509"/>
    </source>
</evidence>
<dbReference type="InterPro" id="IPR011604">
    <property type="entry name" value="PDDEXK-like_dom_sf"/>
</dbReference>
<proteinExistence type="predicted"/>
<dbReference type="Proteomes" id="UP000184509">
    <property type="component" value="Unassembled WGS sequence"/>
</dbReference>